<name>V4HBG1_9EURY</name>
<comment type="caution">
    <text evidence="1">The sequence shown here is derived from an EMBL/GenBank/DDBJ whole genome shotgun (WGS) entry which is preliminary data.</text>
</comment>
<keyword evidence="2" id="KW-1185">Reference proteome</keyword>
<dbReference type="Proteomes" id="UP000017840">
    <property type="component" value="Unassembled WGS sequence"/>
</dbReference>
<gene>
    <name evidence="1" type="ORF">K933_10879</name>
</gene>
<dbReference type="RefSeq" id="WP_023394758.1">
    <property type="nucleotide sequence ID" value="NZ_ASGZ01000035.1"/>
</dbReference>
<dbReference type="EMBL" id="ASGZ01000035">
    <property type="protein sequence ID" value="ESP88050.1"/>
    <property type="molecule type" value="Genomic_DNA"/>
</dbReference>
<reference evidence="1 2" key="1">
    <citation type="journal article" date="2013" name="Genome Announc.">
        <title>Draft Genome Sequence of 'Candidatus Halobonum tyrrellensis' Strain G22, Isolated from the Hypersaline Waters of Lake Tyrrell, Australia.</title>
        <authorList>
            <person name="Ugalde J.A."/>
            <person name="Narasingarao P."/>
            <person name="Kuo S."/>
            <person name="Podell S."/>
            <person name="Allen E.E."/>
        </authorList>
    </citation>
    <scope>NUCLEOTIDE SEQUENCE [LARGE SCALE GENOMIC DNA]</scope>
    <source>
        <strain evidence="1 2">G22</strain>
    </source>
</reference>
<evidence type="ECO:0000313" key="2">
    <source>
        <dbReference type="Proteomes" id="UP000017840"/>
    </source>
</evidence>
<proteinExistence type="predicted"/>
<protein>
    <submittedName>
        <fullName evidence="1">Uncharacterized protein</fullName>
    </submittedName>
</protein>
<organism evidence="1 2">
    <name type="scientific">Candidatus Halobonum tyrrellensis G22</name>
    <dbReference type="NCBI Taxonomy" id="1324957"/>
    <lineage>
        <taxon>Archaea</taxon>
        <taxon>Methanobacteriati</taxon>
        <taxon>Methanobacteriota</taxon>
        <taxon>Stenosarchaea group</taxon>
        <taxon>Halobacteria</taxon>
        <taxon>Halobacteriales</taxon>
        <taxon>Haloferacaceae</taxon>
        <taxon>Candidatus Halobonum</taxon>
    </lineage>
</organism>
<evidence type="ECO:0000313" key="1">
    <source>
        <dbReference type="EMBL" id="ESP88050.1"/>
    </source>
</evidence>
<dbReference type="AlphaFoldDB" id="V4HBG1"/>
<sequence>MDAFLTDFLRVRAETTVDELETLRIGFVKRFDAEARVAGEQRCVSGERECRSVEGDVTDVLGEFNGVLDTSGC</sequence>
<accession>V4HBG1</accession>